<comment type="catalytic activity">
    <reaction evidence="1">
        <text>ATP + protein L-histidine = ADP + protein N-phospho-L-histidine.</text>
        <dbReference type="EC" id="2.7.13.3"/>
    </reaction>
</comment>
<dbReference type="InterPro" id="IPR003660">
    <property type="entry name" value="HAMP_dom"/>
</dbReference>
<keyword evidence="6" id="KW-0808">Transferase</keyword>
<dbReference type="SMART" id="SM00388">
    <property type="entry name" value="HisKA"/>
    <property type="match status" value="1"/>
</dbReference>
<dbReference type="InterPro" id="IPR003594">
    <property type="entry name" value="HATPase_dom"/>
</dbReference>
<evidence type="ECO:0000256" key="7">
    <source>
        <dbReference type="ARBA" id="ARBA00022692"/>
    </source>
</evidence>
<feature type="domain" description="Histidine kinase" evidence="15">
    <location>
        <begin position="252"/>
        <end position="444"/>
    </location>
</feature>
<keyword evidence="4" id="KW-1003">Cell membrane</keyword>
<dbReference type="Gene3D" id="1.10.287.130">
    <property type="match status" value="1"/>
</dbReference>
<dbReference type="PROSITE" id="PS50885">
    <property type="entry name" value="HAMP"/>
    <property type="match status" value="1"/>
</dbReference>
<feature type="transmembrane region" description="Helical" evidence="14">
    <location>
        <begin position="12"/>
        <end position="31"/>
    </location>
</feature>
<evidence type="ECO:0000256" key="14">
    <source>
        <dbReference type="SAM" id="Phobius"/>
    </source>
</evidence>
<feature type="domain" description="HAMP" evidence="16">
    <location>
        <begin position="185"/>
        <end position="237"/>
    </location>
</feature>
<dbReference type="SMART" id="SM00304">
    <property type="entry name" value="HAMP"/>
    <property type="match status" value="1"/>
</dbReference>
<keyword evidence="18" id="KW-1185">Reference proteome</keyword>
<evidence type="ECO:0000256" key="1">
    <source>
        <dbReference type="ARBA" id="ARBA00000085"/>
    </source>
</evidence>
<keyword evidence="13 14" id="KW-0472">Membrane</keyword>
<dbReference type="PROSITE" id="PS50109">
    <property type="entry name" value="HIS_KIN"/>
    <property type="match status" value="1"/>
</dbReference>
<dbReference type="InterPro" id="IPR003661">
    <property type="entry name" value="HisK_dim/P_dom"/>
</dbReference>
<dbReference type="Gene3D" id="3.30.565.10">
    <property type="entry name" value="Histidine kinase-like ATPase, C-terminal domain"/>
    <property type="match status" value="1"/>
</dbReference>
<keyword evidence="12" id="KW-0902">Two-component regulatory system</keyword>
<evidence type="ECO:0000256" key="4">
    <source>
        <dbReference type="ARBA" id="ARBA00022475"/>
    </source>
</evidence>
<dbReference type="EC" id="2.7.13.3" evidence="3"/>
<accession>A0ABX1ZGS8</accession>
<evidence type="ECO:0000256" key="10">
    <source>
        <dbReference type="ARBA" id="ARBA00022840"/>
    </source>
</evidence>
<dbReference type="InterPro" id="IPR050398">
    <property type="entry name" value="HssS/ArlS-like"/>
</dbReference>
<dbReference type="CDD" id="cd06225">
    <property type="entry name" value="HAMP"/>
    <property type="match status" value="1"/>
</dbReference>
<evidence type="ECO:0000256" key="2">
    <source>
        <dbReference type="ARBA" id="ARBA00004651"/>
    </source>
</evidence>
<keyword evidence="5" id="KW-0597">Phosphoprotein</keyword>
<dbReference type="InterPro" id="IPR005467">
    <property type="entry name" value="His_kinase_dom"/>
</dbReference>
<evidence type="ECO:0000313" key="17">
    <source>
        <dbReference type="EMBL" id="NOU91384.1"/>
    </source>
</evidence>
<keyword evidence="10" id="KW-0067">ATP-binding</keyword>
<dbReference type="SMART" id="SM00387">
    <property type="entry name" value="HATPase_c"/>
    <property type="match status" value="1"/>
</dbReference>
<protein>
    <recommendedName>
        <fullName evidence="3">histidine kinase</fullName>
        <ecNumber evidence="3">2.7.13.3</ecNumber>
    </recommendedName>
</protein>
<keyword evidence="8" id="KW-0547">Nucleotide-binding</keyword>
<dbReference type="PANTHER" id="PTHR45528:SF1">
    <property type="entry name" value="SENSOR HISTIDINE KINASE CPXA"/>
    <property type="match status" value="1"/>
</dbReference>
<evidence type="ECO:0000256" key="12">
    <source>
        <dbReference type="ARBA" id="ARBA00023012"/>
    </source>
</evidence>
<keyword evidence="7 14" id="KW-0812">Transmembrane</keyword>
<dbReference type="PANTHER" id="PTHR45528">
    <property type="entry name" value="SENSOR HISTIDINE KINASE CPXA"/>
    <property type="match status" value="1"/>
</dbReference>
<evidence type="ECO:0000313" key="18">
    <source>
        <dbReference type="Proteomes" id="UP000658690"/>
    </source>
</evidence>
<evidence type="ECO:0000259" key="15">
    <source>
        <dbReference type="PROSITE" id="PS50109"/>
    </source>
</evidence>
<dbReference type="Proteomes" id="UP000658690">
    <property type="component" value="Unassembled WGS sequence"/>
</dbReference>
<organism evidence="17 18">
    <name type="scientific">Paenibacillus germinis</name>
    <dbReference type="NCBI Taxonomy" id="2654979"/>
    <lineage>
        <taxon>Bacteria</taxon>
        <taxon>Bacillati</taxon>
        <taxon>Bacillota</taxon>
        <taxon>Bacilli</taxon>
        <taxon>Bacillales</taxon>
        <taxon>Paenibacillaceae</taxon>
        <taxon>Paenibacillus</taxon>
    </lineage>
</organism>
<dbReference type="InterPro" id="IPR036890">
    <property type="entry name" value="HATPase_C_sf"/>
</dbReference>
<evidence type="ECO:0000256" key="6">
    <source>
        <dbReference type="ARBA" id="ARBA00022679"/>
    </source>
</evidence>
<dbReference type="EMBL" id="WHOC01000196">
    <property type="protein sequence ID" value="NOU91384.1"/>
    <property type="molecule type" value="Genomic_DNA"/>
</dbReference>
<dbReference type="Pfam" id="PF00672">
    <property type="entry name" value="HAMP"/>
    <property type="match status" value="1"/>
</dbReference>
<sequence>MNLRHSLLTKYLLIVVAALAIWPLVLPLYYLPGLFFDKHAEQKSIYFNTQKLELMWHEEANKLNGATSEQITNQLRKLKGKYSLATMFWVDASGKTQLKHSDVEHIPSEWTFQDSIKFMEKSVGNGPFTIIAFIGGERDQGIMVFQVPLALTKSPSLSLIDDKYLLVYVFFIFLVFLFISWLFFSTIRKRLVHLQTAMTKVDETGIPAPIIVDKKDEIGDLGSAFNRMINELKNSKKREQEEESLRKELISSLSHDLRTPLTNIQGHTYSLQKENLSSRGRESLQLIEGKVAVLNQLLENLLSYTLLSAGKYIMQKKKTDILRLIRTSAAGWYPVFEKENFEVDVRLPETALIWDVDPQWFLRILDNLFQNVVRHAQNGRYIGIYTEELAGRTAIVIEDKGPGMKENSDQRGAGIGLSIVSLMLQEMDQEWKVSSSTNGTRIHLFKTN</sequence>
<feature type="transmembrane region" description="Helical" evidence="14">
    <location>
        <begin position="165"/>
        <end position="184"/>
    </location>
</feature>
<dbReference type="RefSeq" id="WP_171694083.1">
    <property type="nucleotide sequence ID" value="NZ_WHOC01000196.1"/>
</dbReference>
<comment type="subcellular location">
    <subcellularLocation>
        <location evidence="2">Cell membrane</location>
        <topology evidence="2">Multi-pass membrane protein</topology>
    </subcellularLocation>
</comment>
<dbReference type="SUPFAM" id="SSF158472">
    <property type="entry name" value="HAMP domain-like"/>
    <property type="match status" value="1"/>
</dbReference>
<dbReference type="Gene3D" id="6.10.340.10">
    <property type="match status" value="1"/>
</dbReference>
<evidence type="ECO:0000256" key="5">
    <source>
        <dbReference type="ARBA" id="ARBA00022553"/>
    </source>
</evidence>
<dbReference type="Pfam" id="PF00512">
    <property type="entry name" value="HisKA"/>
    <property type="match status" value="1"/>
</dbReference>
<proteinExistence type="predicted"/>
<comment type="caution">
    <text evidence="17">The sequence shown here is derived from an EMBL/GenBank/DDBJ whole genome shotgun (WGS) entry which is preliminary data.</text>
</comment>
<dbReference type="CDD" id="cd00082">
    <property type="entry name" value="HisKA"/>
    <property type="match status" value="1"/>
</dbReference>
<evidence type="ECO:0000256" key="13">
    <source>
        <dbReference type="ARBA" id="ARBA00023136"/>
    </source>
</evidence>
<keyword evidence="9" id="KW-0418">Kinase</keyword>
<dbReference type="SUPFAM" id="SSF47384">
    <property type="entry name" value="Homodimeric domain of signal transducing histidine kinase"/>
    <property type="match status" value="1"/>
</dbReference>
<keyword evidence="11 14" id="KW-1133">Transmembrane helix</keyword>
<dbReference type="Pfam" id="PF02518">
    <property type="entry name" value="HATPase_c"/>
    <property type="match status" value="1"/>
</dbReference>
<name>A0ABX1ZGS8_9BACL</name>
<evidence type="ECO:0000259" key="16">
    <source>
        <dbReference type="PROSITE" id="PS50885"/>
    </source>
</evidence>
<evidence type="ECO:0000256" key="3">
    <source>
        <dbReference type="ARBA" id="ARBA00012438"/>
    </source>
</evidence>
<evidence type="ECO:0000256" key="9">
    <source>
        <dbReference type="ARBA" id="ARBA00022777"/>
    </source>
</evidence>
<dbReference type="SUPFAM" id="SSF55874">
    <property type="entry name" value="ATPase domain of HSP90 chaperone/DNA topoisomerase II/histidine kinase"/>
    <property type="match status" value="1"/>
</dbReference>
<gene>
    <name evidence="17" type="ORF">GC102_37515</name>
</gene>
<evidence type="ECO:0000256" key="11">
    <source>
        <dbReference type="ARBA" id="ARBA00022989"/>
    </source>
</evidence>
<reference evidence="17 18" key="1">
    <citation type="submission" date="2019-10" db="EMBL/GenBank/DDBJ databases">
        <title>Description of Paenibacillus choica sp. nov.</title>
        <authorList>
            <person name="Carlier A."/>
            <person name="Qi S."/>
        </authorList>
    </citation>
    <scope>NUCLEOTIDE SEQUENCE [LARGE SCALE GENOMIC DNA]</scope>
    <source>
        <strain evidence="17 18">LMG 31460</strain>
    </source>
</reference>
<evidence type="ECO:0000256" key="8">
    <source>
        <dbReference type="ARBA" id="ARBA00022741"/>
    </source>
</evidence>
<dbReference type="InterPro" id="IPR036097">
    <property type="entry name" value="HisK_dim/P_sf"/>
</dbReference>